<protein>
    <submittedName>
        <fullName evidence="1">Uncharacterized protein</fullName>
    </submittedName>
</protein>
<dbReference type="EMBL" id="CM042013">
    <property type="protein sequence ID" value="KAI3739529.1"/>
    <property type="molecule type" value="Genomic_DNA"/>
</dbReference>
<reference evidence="2" key="1">
    <citation type="journal article" date="2022" name="Mol. Ecol. Resour.">
        <title>The genomes of chicory, endive, great burdock and yacon provide insights into Asteraceae palaeo-polyploidization history and plant inulin production.</title>
        <authorList>
            <person name="Fan W."/>
            <person name="Wang S."/>
            <person name="Wang H."/>
            <person name="Wang A."/>
            <person name="Jiang F."/>
            <person name="Liu H."/>
            <person name="Zhao H."/>
            <person name="Xu D."/>
            <person name="Zhang Y."/>
        </authorList>
    </citation>
    <scope>NUCLEOTIDE SEQUENCE [LARGE SCALE GENOMIC DNA]</scope>
    <source>
        <strain evidence="2">cv. Punajuju</strain>
    </source>
</reference>
<proteinExistence type="predicted"/>
<name>A0ACB9CZ02_CICIN</name>
<evidence type="ECO:0000313" key="2">
    <source>
        <dbReference type="Proteomes" id="UP001055811"/>
    </source>
</evidence>
<gene>
    <name evidence="1" type="ORF">L2E82_29936</name>
</gene>
<evidence type="ECO:0000313" key="1">
    <source>
        <dbReference type="EMBL" id="KAI3739529.1"/>
    </source>
</evidence>
<reference evidence="1 2" key="2">
    <citation type="journal article" date="2022" name="Mol. Ecol. Resour.">
        <title>The genomes of chicory, endive, great burdock and yacon provide insights into Asteraceae paleo-polyploidization history and plant inulin production.</title>
        <authorList>
            <person name="Fan W."/>
            <person name="Wang S."/>
            <person name="Wang H."/>
            <person name="Wang A."/>
            <person name="Jiang F."/>
            <person name="Liu H."/>
            <person name="Zhao H."/>
            <person name="Xu D."/>
            <person name="Zhang Y."/>
        </authorList>
    </citation>
    <scope>NUCLEOTIDE SEQUENCE [LARGE SCALE GENOMIC DNA]</scope>
    <source>
        <strain evidence="2">cv. Punajuju</strain>
        <tissue evidence="1">Leaves</tissue>
    </source>
</reference>
<accession>A0ACB9CZ02</accession>
<comment type="caution">
    <text evidence="1">The sequence shown here is derived from an EMBL/GenBank/DDBJ whole genome shotgun (WGS) entry which is preliminary data.</text>
</comment>
<keyword evidence="2" id="KW-1185">Reference proteome</keyword>
<sequence>MLFRLADSLHQSINSDHPFRYFLSHHQGTIMALQEMGSCEQKDDWEVLKSEAEKIELQALERIIVNRDKLLVLDKLLNEVYAIRRPKPIEYKNRDKLIHVFNEIARGLYGNSSDCPVVEEFGSFSMDIFAAGSDLDLSINFKDTQSIFPRDQKINTLRKFEKTFYALQSGGHFRGVHPIMHAKVPILKVIDVGSGVECDISVENRDGIFKSTFIRLIASIDERFQKLSLLMKAWAKVQDINSSKSHTLNSFSIILLVVFHLQTRDPPILPPFSAILKGGEDLASVQKSIENFQNYGRRNTETLGELLVSFLIKLASVEKLWRKGLCASPYLGHWISKTWDTKIAAMSVEEFSDRTQNIARAVSKSKFRKIYSSIQDSIQKLKSFMNGEIQESDLKKYLFEYNQHPLVKTTIKVPKRVIKPIGPHNLSTRPPPPVGVYWGAPQAQFTATTGQEWVMNGFDHQPQGRGTWRPTMGRPGTHGWVTLRSPPVGGTGWRPWWGGAPSGGSDGAYGAAEVHWGSTVQQPYGPPFWQG</sequence>
<organism evidence="1 2">
    <name type="scientific">Cichorium intybus</name>
    <name type="common">Chicory</name>
    <dbReference type="NCBI Taxonomy" id="13427"/>
    <lineage>
        <taxon>Eukaryota</taxon>
        <taxon>Viridiplantae</taxon>
        <taxon>Streptophyta</taxon>
        <taxon>Embryophyta</taxon>
        <taxon>Tracheophyta</taxon>
        <taxon>Spermatophyta</taxon>
        <taxon>Magnoliopsida</taxon>
        <taxon>eudicotyledons</taxon>
        <taxon>Gunneridae</taxon>
        <taxon>Pentapetalae</taxon>
        <taxon>asterids</taxon>
        <taxon>campanulids</taxon>
        <taxon>Asterales</taxon>
        <taxon>Asteraceae</taxon>
        <taxon>Cichorioideae</taxon>
        <taxon>Cichorieae</taxon>
        <taxon>Cichoriinae</taxon>
        <taxon>Cichorium</taxon>
    </lineage>
</organism>
<dbReference type="Proteomes" id="UP001055811">
    <property type="component" value="Linkage Group LG05"/>
</dbReference>